<organism evidence="1 2">
    <name type="scientific">Cognatilysobacter lacus</name>
    <dbReference type="NCBI Taxonomy" id="1643323"/>
    <lineage>
        <taxon>Bacteria</taxon>
        <taxon>Pseudomonadati</taxon>
        <taxon>Pseudomonadota</taxon>
        <taxon>Gammaproteobacteria</taxon>
        <taxon>Lysobacterales</taxon>
        <taxon>Lysobacteraceae</taxon>
        <taxon>Cognatilysobacter</taxon>
    </lineage>
</organism>
<reference evidence="1 2" key="1">
    <citation type="submission" date="2019-08" db="EMBL/GenBank/DDBJ databases">
        <title>Draft genome sequence of Lysobacter sp. UKS-15.</title>
        <authorList>
            <person name="Im W.-T."/>
        </authorList>
    </citation>
    <scope>NUCLEOTIDE SEQUENCE [LARGE SCALE GENOMIC DNA]</scope>
    <source>
        <strain evidence="1 2">UKS-15</strain>
    </source>
</reference>
<gene>
    <name evidence="1" type="ORF">FW784_07765</name>
</gene>
<dbReference type="Proteomes" id="UP000323164">
    <property type="component" value="Unassembled WGS sequence"/>
</dbReference>
<dbReference type="RefSeq" id="WP_149352780.1">
    <property type="nucleotide sequence ID" value="NZ_VTRV01000068.1"/>
</dbReference>
<name>A0A5D8Z5L8_9GAMM</name>
<accession>A0A5D8Z5L8</accession>
<evidence type="ECO:0000313" key="1">
    <source>
        <dbReference type="EMBL" id="TZF89826.1"/>
    </source>
</evidence>
<comment type="caution">
    <text evidence="1">The sequence shown here is derived from an EMBL/GenBank/DDBJ whole genome shotgun (WGS) entry which is preliminary data.</text>
</comment>
<dbReference type="OrthoDB" id="6024727at2"/>
<keyword evidence="2" id="KW-1185">Reference proteome</keyword>
<dbReference type="EMBL" id="VTRV01000068">
    <property type="protein sequence ID" value="TZF89826.1"/>
    <property type="molecule type" value="Genomic_DNA"/>
</dbReference>
<sequence>MQRSSLIGVAVAMVLAVPTGATKDRDVKCKLQFQSRDWSVLYQQGEGPGTVTCSDGSSMPVKIIAKGVGLSAGKWKIDHGRGTFTRVRTIQDVVGRYATLSGHIGLVKTGEVEVASKGRVSLALAGHGEGIDVGVAINEFRVEKAGNATSAKTLARPAATAPAKAGDKH</sequence>
<proteinExistence type="predicted"/>
<evidence type="ECO:0000313" key="2">
    <source>
        <dbReference type="Proteomes" id="UP000323164"/>
    </source>
</evidence>
<dbReference type="AlphaFoldDB" id="A0A5D8Z5L8"/>
<protein>
    <submittedName>
        <fullName evidence="1">Uncharacterized protein</fullName>
    </submittedName>
</protein>